<dbReference type="EC" id="3.4.21.-" evidence="11"/>
<dbReference type="FunFam" id="2.10.109.10:FF:000005">
    <property type="entry name" value="Mitochondrial inner membrane protease subunit"/>
    <property type="match status" value="1"/>
</dbReference>
<evidence type="ECO:0000256" key="3">
    <source>
        <dbReference type="ARBA" id="ARBA00022670"/>
    </source>
</evidence>
<evidence type="ECO:0000256" key="11">
    <source>
        <dbReference type="RuleBase" id="RU362041"/>
    </source>
</evidence>
<dbReference type="GO" id="GO:0042720">
    <property type="term" value="C:mitochondrial inner membrane peptidase complex"/>
    <property type="evidence" value="ECO:0007669"/>
    <property type="project" value="InterPro"/>
</dbReference>
<evidence type="ECO:0000256" key="2">
    <source>
        <dbReference type="ARBA" id="ARBA00007066"/>
    </source>
</evidence>
<dbReference type="STRING" id="930990.A0A067MAL2"/>
<gene>
    <name evidence="14" type="ORF">BOTBODRAFT_138428</name>
</gene>
<keyword evidence="4" id="KW-0812">Transmembrane</keyword>
<dbReference type="InterPro" id="IPR000223">
    <property type="entry name" value="Pept_S26A_signal_pept_1"/>
</dbReference>
<evidence type="ECO:0000256" key="4">
    <source>
        <dbReference type="ARBA" id="ARBA00022692"/>
    </source>
</evidence>
<organism evidence="14 15">
    <name type="scientific">Botryobasidium botryosum (strain FD-172 SS1)</name>
    <dbReference type="NCBI Taxonomy" id="930990"/>
    <lineage>
        <taxon>Eukaryota</taxon>
        <taxon>Fungi</taxon>
        <taxon>Dikarya</taxon>
        <taxon>Basidiomycota</taxon>
        <taxon>Agaricomycotina</taxon>
        <taxon>Agaricomycetes</taxon>
        <taxon>Cantharellales</taxon>
        <taxon>Botryobasidiaceae</taxon>
        <taxon>Botryobasidium</taxon>
    </lineage>
</organism>
<name>A0A067MAL2_BOTB1</name>
<evidence type="ECO:0000256" key="6">
    <source>
        <dbReference type="ARBA" id="ARBA00022801"/>
    </source>
</evidence>
<dbReference type="OrthoDB" id="308440at2759"/>
<dbReference type="InterPro" id="IPR037730">
    <property type="entry name" value="IMP2"/>
</dbReference>
<evidence type="ECO:0000256" key="1">
    <source>
        <dbReference type="ARBA" id="ARBA00004434"/>
    </source>
</evidence>
<feature type="signal peptide" evidence="12">
    <location>
        <begin position="1"/>
        <end position="21"/>
    </location>
</feature>
<keyword evidence="15" id="KW-1185">Reference proteome</keyword>
<dbReference type="GO" id="GO:0004252">
    <property type="term" value="F:serine-type endopeptidase activity"/>
    <property type="evidence" value="ECO:0007669"/>
    <property type="project" value="InterPro"/>
</dbReference>
<dbReference type="NCBIfam" id="TIGR02227">
    <property type="entry name" value="sigpep_I_bact"/>
    <property type="match status" value="1"/>
</dbReference>
<keyword evidence="6 11" id="KW-0378">Hydrolase</keyword>
<dbReference type="InParanoid" id="A0A067MAL2"/>
<evidence type="ECO:0000313" key="15">
    <source>
        <dbReference type="Proteomes" id="UP000027195"/>
    </source>
</evidence>
<dbReference type="GO" id="GO:0006627">
    <property type="term" value="P:protein processing involved in protein targeting to mitochondrion"/>
    <property type="evidence" value="ECO:0007669"/>
    <property type="project" value="InterPro"/>
</dbReference>
<feature type="domain" description="Peptidase S26" evidence="13">
    <location>
        <begin position="13"/>
        <end position="98"/>
    </location>
</feature>
<keyword evidence="5 11" id="KW-0999">Mitochondrion inner membrane</keyword>
<dbReference type="PANTHER" id="PTHR46041">
    <property type="entry name" value="MITOCHONDRIAL INNER MEMBRANE PROTEASE SUBUNIT 2"/>
    <property type="match status" value="1"/>
</dbReference>
<evidence type="ECO:0000256" key="8">
    <source>
        <dbReference type="ARBA" id="ARBA00023128"/>
    </source>
</evidence>
<keyword evidence="3 11" id="KW-0645">Protease</keyword>
<dbReference type="PRINTS" id="PR00727">
    <property type="entry name" value="LEADERPTASE"/>
</dbReference>
<evidence type="ECO:0000256" key="10">
    <source>
        <dbReference type="PIRSR" id="PIRSR600223-1"/>
    </source>
</evidence>
<evidence type="ECO:0000259" key="13">
    <source>
        <dbReference type="Pfam" id="PF10502"/>
    </source>
</evidence>
<sequence length="184" mass="20783">MRKQHPLIGITSRWLPWLVTAVVFTKHVATVKVVSGRSMQPTLNPDMSKMMDVVLLNRLVTTDHNFERGDVVTLKSPTDHKHMIIKRIIALEGDIVRTRPPHSEALVSVPQGHIWVEGDEPFHTHDSNTFGPVPLGLVDGRVERILFPLSRWGPLGMPSRVQKEMSEGLRSRVLRATLKSRIVD</sequence>
<dbReference type="FunCoup" id="A0A067MAL2">
    <property type="interactions" value="341"/>
</dbReference>
<dbReference type="EMBL" id="KL198085">
    <property type="protein sequence ID" value="KDQ08867.1"/>
    <property type="molecule type" value="Genomic_DNA"/>
</dbReference>
<keyword evidence="9" id="KW-0472">Membrane</keyword>
<dbReference type="Gene3D" id="2.10.109.10">
    <property type="entry name" value="Umud Fragment, subunit A"/>
    <property type="match status" value="1"/>
</dbReference>
<dbReference type="InterPro" id="IPR019533">
    <property type="entry name" value="Peptidase_S26"/>
</dbReference>
<dbReference type="Proteomes" id="UP000027195">
    <property type="component" value="Unassembled WGS sequence"/>
</dbReference>
<feature type="chain" id="PRO_5001641236" description="Mitochondrial inner membrane protease subunit" evidence="12">
    <location>
        <begin position="22"/>
        <end position="184"/>
    </location>
</feature>
<dbReference type="PANTHER" id="PTHR46041:SF2">
    <property type="entry name" value="MITOCHONDRIAL INNER MEMBRANE PROTEASE SUBUNIT 2"/>
    <property type="match status" value="1"/>
</dbReference>
<evidence type="ECO:0000256" key="5">
    <source>
        <dbReference type="ARBA" id="ARBA00022792"/>
    </source>
</evidence>
<dbReference type="Pfam" id="PF10502">
    <property type="entry name" value="Peptidase_S26"/>
    <property type="match status" value="1"/>
</dbReference>
<comment type="similarity">
    <text evidence="2">Belongs to the peptidase S26 family. IMP2 subfamily.</text>
</comment>
<keyword evidence="7" id="KW-1133">Transmembrane helix</keyword>
<dbReference type="HOGENOM" id="CLU_028723_4_1_1"/>
<evidence type="ECO:0000256" key="7">
    <source>
        <dbReference type="ARBA" id="ARBA00022989"/>
    </source>
</evidence>
<protein>
    <recommendedName>
        <fullName evidence="11">Mitochondrial inner membrane protease subunit</fullName>
        <ecNumber evidence="11">3.4.21.-</ecNumber>
    </recommendedName>
</protein>
<proteinExistence type="inferred from homology"/>
<evidence type="ECO:0000256" key="9">
    <source>
        <dbReference type="ARBA" id="ARBA00023136"/>
    </source>
</evidence>
<accession>A0A067MAL2</accession>
<dbReference type="AlphaFoldDB" id="A0A067MAL2"/>
<evidence type="ECO:0000313" key="14">
    <source>
        <dbReference type="EMBL" id="KDQ08867.1"/>
    </source>
</evidence>
<keyword evidence="8 11" id="KW-0496">Mitochondrion</keyword>
<comment type="subcellular location">
    <subcellularLocation>
        <location evidence="1">Mitochondrion inner membrane</location>
        <topology evidence="1">Single-pass membrane protein</topology>
    </subcellularLocation>
</comment>
<feature type="active site" evidence="10">
    <location>
        <position position="86"/>
    </location>
</feature>
<keyword evidence="12" id="KW-0732">Signal</keyword>
<evidence type="ECO:0000256" key="12">
    <source>
        <dbReference type="SAM" id="SignalP"/>
    </source>
</evidence>
<reference evidence="15" key="1">
    <citation type="journal article" date="2014" name="Proc. Natl. Acad. Sci. U.S.A.">
        <title>Extensive sampling of basidiomycete genomes demonstrates inadequacy of the white-rot/brown-rot paradigm for wood decay fungi.</title>
        <authorList>
            <person name="Riley R."/>
            <person name="Salamov A.A."/>
            <person name="Brown D.W."/>
            <person name="Nagy L.G."/>
            <person name="Floudas D."/>
            <person name="Held B.W."/>
            <person name="Levasseur A."/>
            <person name="Lombard V."/>
            <person name="Morin E."/>
            <person name="Otillar R."/>
            <person name="Lindquist E.A."/>
            <person name="Sun H."/>
            <person name="LaButti K.M."/>
            <person name="Schmutz J."/>
            <person name="Jabbour D."/>
            <person name="Luo H."/>
            <person name="Baker S.E."/>
            <person name="Pisabarro A.G."/>
            <person name="Walton J.D."/>
            <person name="Blanchette R.A."/>
            <person name="Henrissat B."/>
            <person name="Martin F."/>
            <person name="Cullen D."/>
            <person name="Hibbett D.S."/>
            <person name="Grigoriev I.V."/>
        </authorList>
    </citation>
    <scope>NUCLEOTIDE SEQUENCE [LARGE SCALE GENOMIC DNA]</scope>
    <source>
        <strain evidence="15">FD-172 SS1</strain>
    </source>
</reference>
<dbReference type="SUPFAM" id="SSF51306">
    <property type="entry name" value="LexA/Signal peptidase"/>
    <property type="match status" value="1"/>
</dbReference>
<dbReference type="InterPro" id="IPR036286">
    <property type="entry name" value="LexA/Signal_pep-like_sf"/>
</dbReference>
<feature type="active site" evidence="10">
    <location>
        <position position="38"/>
    </location>
</feature>
<dbReference type="GO" id="GO:0006465">
    <property type="term" value="P:signal peptide processing"/>
    <property type="evidence" value="ECO:0007669"/>
    <property type="project" value="InterPro"/>
</dbReference>
<dbReference type="CDD" id="cd06530">
    <property type="entry name" value="S26_SPase_I"/>
    <property type="match status" value="1"/>
</dbReference>